<evidence type="ECO:0000313" key="5">
    <source>
        <dbReference type="Proteomes" id="UP001189429"/>
    </source>
</evidence>
<dbReference type="InterPro" id="IPR013785">
    <property type="entry name" value="Aldolase_TIM"/>
</dbReference>
<keyword evidence="1" id="KW-0285">Flavoprotein</keyword>
<evidence type="ECO:0000256" key="3">
    <source>
        <dbReference type="ARBA" id="ARBA00023002"/>
    </source>
</evidence>
<keyword evidence="5" id="KW-1185">Reference proteome</keyword>
<protein>
    <recommendedName>
        <fullName evidence="6">Nitronate monooxygenase domain-containing protein</fullName>
    </recommendedName>
</protein>
<keyword evidence="2" id="KW-0288">FMN</keyword>
<dbReference type="EMBL" id="CAUYUJ010021738">
    <property type="protein sequence ID" value="CAK0906718.1"/>
    <property type="molecule type" value="Genomic_DNA"/>
</dbReference>
<gene>
    <name evidence="4" type="ORF">PCOR1329_LOCUS81960</name>
</gene>
<dbReference type="InterPro" id="IPR004136">
    <property type="entry name" value="NMO"/>
</dbReference>
<evidence type="ECO:0008006" key="6">
    <source>
        <dbReference type="Google" id="ProtNLM"/>
    </source>
</evidence>
<dbReference type="PANTHER" id="PTHR32332">
    <property type="entry name" value="2-NITROPROPANE DIOXYGENASE"/>
    <property type="match status" value="1"/>
</dbReference>
<reference evidence="4" key="1">
    <citation type="submission" date="2023-10" db="EMBL/GenBank/DDBJ databases">
        <authorList>
            <person name="Chen Y."/>
            <person name="Shah S."/>
            <person name="Dougan E. K."/>
            <person name="Thang M."/>
            <person name="Chan C."/>
        </authorList>
    </citation>
    <scope>NUCLEOTIDE SEQUENCE [LARGE SCALE GENOMIC DNA]</scope>
</reference>
<sequence>MAKKISGSEEGLNALLGGNADIEQEHEEGTFTETIHTPLTELLGIKYPVMLAGMNAVATSELVAAVTNAGGIGTIGGLTMTPKMLQIEIDEMKKLLNDKNAPFGVDLAIPQIGGSARKTNHDYTHGKLDELTDIIVKEKAALFVCAVGVPPRAMVDKLHAAGIPIMNMVGHPNHVLKALDAGVDMICAQGGEGGGHTGEVATSVLLPMCVDACSGRRSPLTGKDIIVVGGGGMFDGRSLAAALSLGASGVWVGTRFISGRRHVEHVLKASVTDTTKTLIYSGRPLRTFVTPYVKDFETRPDEIKAYCDKGILPIRGDYKKHMEAGKPFSKAETVALLMGQVAGAVNDTPPAKQIVEQMVSQAIDVLRKNAAHIRPLGMPAPASKL</sequence>
<evidence type="ECO:0000313" key="4">
    <source>
        <dbReference type="EMBL" id="CAK0906718.1"/>
    </source>
</evidence>
<accession>A0ABN9Y6L1</accession>
<comment type="caution">
    <text evidence="4">The sequence shown here is derived from an EMBL/GenBank/DDBJ whole genome shotgun (WGS) entry which is preliminary data.</text>
</comment>
<dbReference type="SUPFAM" id="SSF51412">
    <property type="entry name" value="Inosine monophosphate dehydrogenase (IMPDH)"/>
    <property type="match status" value="1"/>
</dbReference>
<name>A0ABN9Y6L1_9DINO</name>
<evidence type="ECO:0000256" key="1">
    <source>
        <dbReference type="ARBA" id="ARBA00022630"/>
    </source>
</evidence>
<dbReference type="Proteomes" id="UP001189429">
    <property type="component" value="Unassembled WGS sequence"/>
</dbReference>
<dbReference type="CDD" id="cd04730">
    <property type="entry name" value="NPD_like"/>
    <property type="match status" value="1"/>
</dbReference>
<dbReference type="Pfam" id="PF03060">
    <property type="entry name" value="NMO"/>
    <property type="match status" value="1"/>
</dbReference>
<keyword evidence="3" id="KW-0560">Oxidoreductase</keyword>
<dbReference type="PANTHER" id="PTHR32332:SF31">
    <property type="entry name" value="2-NITROPROPANE DIOXYGENASE FAMILY, PUTATIVE (AFU_ORTHOLOGUE AFUA_2G09850)-RELATED"/>
    <property type="match status" value="1"/>
</dbReference>
<organism evidence="4 5">
    <name type="scientific">Prorocentrum cordatum</name>
    <dbReference type="NCBI Taxonomy" id="2364126"/>
    <lineage>
        <taxon>Eukaryota</taxon>
        <taxon>Sar</taxon>
        <taxon>Alveolata</taxon>
        <taxon>Dinophyceae</taxon>
        <taxon>Prorocentrales</taxon>
        <taxon>Prorocentraceae</taxon>
        <taxon>Prorocentrum</taxon>
    </lineage>
</organism>
<evidence type="ECO:0000256" key="2">
    <source>
        <dbReference type="ARBA" id="ARBA00022643"/>
    </source>
</evidence>
<dbReference type="Gene3D" id="3.20.20.70">
    <property type="entry name" value="Aldolase class I"/>
    <property type="match status" value="1"/>
</dbReference>
<proteinExistence type="predicted"/>